<reference evidence="1" key="2">
    <citation type="journal article" date="2015" name="Data Brief">
        <title>Shoot transcriptome of the giant reed, Arundo donax.</title>
        <authorList>
            <person name="Barrero R.A."/>
            <person name="Guerrero F.D."/>
            <person name="Moolhuijzen P."/>
            <person name="Goolsby J.A."/>
            <person name="Tidwell J."/>
            <person name="Bellgard S.E."/>
            <person name="Bellgard M.I."/>
        </authorList>
    </citation>
    <scope>NUCLEOTIDE SEQUENCE</scope>
    <source>
        <tissue evidence="1">Shoot tissue taken approximately 20 cm above the soil surface</tissue>
    </source>
</reference>
<proteinExistence type="predicted"/>
<protein>
    <submittedName>
        <fullName evidence="1">Uncharacterized protein</fullName>
    </submittedName>
</protein>
<dbReference type="EMBL" id="GBRH01270406">
    <property type="protein sequence ID" value="JAD27489.1"/>
    <property type="molecule type" value="Transcribed_RNA"/>
</dbReference>
<sequence>MSLKYFTSFKCLIMITTPKMVTRGK</sequence>
<name>A0A0A8YLZ7_ARUDO</name>
<accession>A0A0A8YLZ7</accession>
<evidence type="ECO:0000313" key="1">
    <source>
        <dbReference type="EMBL" id="JAD27489.1"/>
    </source>
</evidence>
<reference evidence="1" key="1">
    <citation type="submission" date="2014-09" db="EMBL/GenBank/DDBJ databases">
        <authorList>
            <person name="Magalhaes I.L.F."/>
            <person name="Oliveira U."/>
            <person name="Santos F.R."/>
            <person name="Vidigal T.H.D.A."/>
            <person name="Brescovit A.D."/>
            <person name="Santos A.J."/>
        </authorList>
    </citation>
    <scope>NUCLEOTIDE SEQUENCE</scope>
    <source>
        <tissue evidence="1">Shoot tissue taken approximately 20 cm above the soil surface</tissue>
    </source>
</reference>
<dbReference type="AlphaFoldDB" id="A0A0A8YLZ7"/>
<organism evidence="1">
    <name type="scientific">Arundo donax</name>
    <name type="common">Giant reed</name>
    <name type="synonym">Donax arundinaceus</name>
    <dbReference type="NCBI Taxonomy" id="35708"/>
    <lineage>
        <taxon>Eukaryota</taxon>
        <taxon>Viridiplantae</taxon>
        <taxon>Streptophyta</taxon>
        <taxon>Embryophyta</taxon>
        <taxon>Tracheophyta</taxon>
        <taxon>Spermatophyta</taxon>
        <taxon>Magnoliopsida</taxon>
        <taxon>Liliopsida</taxon>
        <taxon>Poales</taxon>
        <taxon>Poaceae</taxon>
        <taxon>PACMAD clade</taxon>
        <taxon>Arundinoideae</taxon>
        <taxon>Arundineae</taxon>
        <taxon>Arundo</taxon>
    </lineage>
</organism>